<evidence type="ECO:0000256" key="2">
    <source>
        <dbReference type="SAM" id="Phobius"/>
    </source>
</evidence>
<keyword evidence="2" id="KW-0472">Membrane</keyword>
<proteinExistence type="predicted"/>
<dbReference type="Proteomes" id="UP000828236">
    <property type="component" value="Unassembled WGS sequence"/>
</dbReference>
<dbReference type="EMBL" id="ASGP02000001">
    <property type="protein sequence ID" value="KAH9526622.1"/>
    <property type="molecule type" value="Genomic_DNA"/>
</dbReference>
<keyword evidence="2" id="KW-1133">Transmembrane helix</keyword>
<keyword evidence="2" id="KW-0812">Transmembrane</keyword>
<dbReference type="AlphaFoldDB" id="A0A922I998"/>
<feature type="transmembrane region" description="Helical" evidence="2">
    <location>
        <begin position="199"/>
        <end position="219"/>
    </location>
</feature>
<dbReference type="EMBL" id="SDOV01000005">
    <property type="protein sequence ID" value="KAH7640983.1"/>
    <property type="molecule type" value="Genomic_DNA"/>
</dbReference>
<keyword evidence="5" id="KW-1185">Reference proteome</keyword>
<feature type="transmembrane region" description="Helical" evidence="2">
    <location>
        <begin position="130"/>
        <end position="149"/>
    </location>
</feature>
<feature type="compositionally biased region" description="Acidic residues" evidence="1">
    <location>
        <begin position="13"/>
        <end position="22"/>
    </location>
</feature>
<reference evidence="3" key="3">
    <citation type="journal article" date="2021" name="World Allergy Organ. J.">
        <title>Chromosome-level assembly of Dermatophagoides farinae genome and transcriptome reveals two novel allergens Der f 37 and Der f 39.</title>
        <authorList>
            <person name="Chen J."/>
            <person name="Cai Z."/>
            <person name="Fan D."/>
            <person name="Hu J."/>
            <person name="Hou Y."/>
            <person name="He Y."/>
            <person name="Zhang Z."/>
            <person name="Zhao Z."/>
            <person name="Gao P."/>
            <person name="Hu W."/>
            <person name="Sun J."/>
            <person name="Li J."/>
            <person name="Ji K."/>
        </authorList>
    </citation>
    <scope>NUCLEOTIDE SEQUENCE</scope>
    <source>
        <strain evidence="3">JKM2019</strain>
    </source>
</reference>
<organism evidence="4 5">
    <name type="scientific">Dermatophagoides farinae</name>
    <name type="common">American house dust mite</name>
    <dbReference type="NCBI Taxonomy" id="6954"/>
    <lineage>
        <taxon>Eukaryota</taxon>
        <taxon>Metazoa</taxon>
        <taxon>Ecdysozoa</taxon>
        <taxon>Arthropoda</taxon>
        <taxon>Chelicerata</taxon>
        <taxon>Arachnida</taxon>
        <taxon>Acari</taxon>
        <taxon>Acariformes</taxon>
        <taxon>Sarcoptiformes</taxon>
        <taxon>Astigmata</taxon>
        <taxon>Psoroptidia</taxon>
        <taxon>Analgoidea</taxon>
        <taxon>Pyroglyphidae</taxon>
        <taxon>Dermatophagoidinae</taxon>
        <taxon>Dermatophagoides</taxon>
    </lineage>
</organism>
<evidence type="ECO:0000313" key="3">
    <source>
        <dbReference type="EMBL" id="KAH7640983.1"/>
    </source>
</evidence>
<reference evidence="3" key="2">
    <citation type="submission" date="2020-06" db="EMBL/GenBank/DDBJ databases">
        <authorList>
            <person name="Ji K."/>
            <person name="Li J."/>
        </authorList>
    </citation>
    <scope>NUCLEOTIDE SEQUENCE</scope>
    <source>
        <strain evidence="3">JKM2019</strain>
        <tissue evidence="3">Whole body</tissue>
    </source>
</reference>
<evidence type="ECO:0000313" key="4">
    <source>
        <dbReference type="EMBL" id="KAH9526622.1"/>
    </source>
</evidence>
<feature type="compositionally biased region" description="Polar residues" evidence="1">
    <location>
        <begin position="1"/>
        <end position="11"/>
    </location>
</feature>
<dbReference type="Proteomes" id="UP000790347">
    <property type="component" value="Unassembled WGS sequence"/>
</dbReference>
<evidence type="ECO:0000256" key="1">
    <source>
        <dbReference type="SAM" id="MobiDB-lite"/>
    </source>
</evidence>
<gene>
    <name evidence="4" type="ORF">DERF_000693</name>
    <name evidence="3" type="ORF">HUG17_8452</name>
</gene>
<protein>
    <submittedName>
        <fullName evidence="4">Uncharacterized protein</fullName>
    </submittedName>
</protein>
<reference evidence="4" key="1">
    <citation type="submission" date="2013-05" db="EMBL/GenBank/DDBJ databases">
        <authorList>
            <person name="Yim A.K.Y."/>
            <person name="Chan T.F."/>
            <person name="Ji K.M."/>
            <person name="Liu X.Y."/>
            <person name="Zhou J.W."/>
            <person name="Li R.Q."/>
            <person name="Yang K.Y."/>
            <person name="Li J."/>
            <person name="Li M."/>
            <person name="Law P.T.W."/>
            <person name="Wu Y.L."/>
            <person name="Cai Z.L."/>
            <person name="Qin H."/>
            <person name="Bao Y."/>
            <person name="Leung R.K.K."/>
            <person name="Ng P.K.S."/>
            <person name="Zou J."/>
            <person name="Zhong X.J."/>
            <person name="Ran P.X."/>
            <person name="Zhong N.S."/>
            <person name="Liu Z.G."/>
            <person name="Tsui S.K.W."/>
        </authorList>
    </citation>
    <scope>NUCLEOTIDE SEQUENCE</scope>
    <source>
        <strain evidence="4">Derf</strain>
        <tissue evidence="4">Whole organism</tissue>
    </source>
</reference>
<evidence type="ECO:0000313" key="5">
    <source>
        <dbReference type="Proteomes" id="UP000790347"/>
    </source>
</evidence>
<feature type="compositionally biased region" description="Low complexity" evidence="1">
    <location>
        <begin position="27"/>
        <end position="61"/>
    </location>
</feature>
<sequence length="236" mass="27351">MPEKNVNSTYPSDVEEEEEDGDGPIIRTCSTTLTTLRLSAPQSSSLRSSSPTPSSKLSSSDLKYKSDDNNEQRIKKGHYHSIRLRIIHNECIWICRWIAAGLIFVNSIWLSYNVFAGVRDRSNNVITNSMIIMNLFYGLLSFTVAMFLWRRLWLTNHYTSFALFNISFILFIVIELLQLSYWFIVRFTPTNSYHNWETLSFYGCGSSRLISYLELLIFLNSTKLSTFKLKNNNNSF</sequence>
<feature type="region of interest" description="Disordered" evidence="1">
    <location>
        <begin position="1"/>
        <end position="65"/>
    </location>
</feature>
<name>A0A922I998_DERFA</name>
<reference evidence="4" key="4">
    <citation type="journal article" date="2022" name="Res Sq">
        <title>Comparative Genomics Reveals Insights into the Divergent Evolution of Astigmatic Mites and Household Pest Adaptations.</title>
        <authorList>
            <person name="Xiong Q."/>
            <person name="Wan A.T.-Y."/>
            <person name="Liu X.-Y."/>
            <person name="Fung C.S.-H."/>
            <person name="Xiao X."/>
            <person name="Malainual N."/>
            <person name="Hou J."/>
            <person name="Wang L."/>
            <person name="Wang M."/>
            <person name="Yang K."/>
            <person name="Cui Y."/>
            <person name="Leung E."/>
            <person name="Nong W."/>
            <person name="Shin S.-K."/>
            <person name="Au S."/>
            <person name="Jeong K.Y."/>
            <person name="Chew F.T."/>
            <person name="Hui J."/>
            <person name="Leung T.F."/>
            <person name="Tungtrongchitr A."/>
            <person name="Zhong N."/>
            <person name="Liu Z."/>
            <person name="Tsui S."/>
        </authorList>
    </citation>
    <scope>NUCLEOTIDE SEQUENCE</scope>
    <source>
        <strain evidence="4">Derf</strain>
        <tissue evidence="4">Whole organism</tissue>
    </source>
</reference>
<feature type="transmembrane region" description="Helical" evidence="2">
    <location>
        <begin position="91"/>
        <end position="110"/>
    </location>
</feature>
<comment type="caution">
    <text evidence="4">The sequence shown here is derived from an EMBL/GenBank/DDBJ whole genome shotgun (WGS) entry which is preliminary data.</text>
</comment>
<accession>A0A922I998</accession>
<feature type="transmembrane region" description="Helical" evidence="2">
    <location>
        <begin position="161"/>
        <end position="184"/>
    </location>
</feature>